<dbReference type="GO" id="GO:0008889">
    <property type="term" value="F:glycerophosphodiester phosphodiesterase activity"/>
    <property type="evidence" value="ECO:0007669"/>
    <property type="project" value="UniProtKB-EC"/>
</dbReference>
<dbReference type="SUPFAM" id="SSF51695">
    <property type="entry name" value="PLC-like phosphodiesterases"/>
    <property type="match status" value="1"/>
</dbReference>
<gene>
    <name evidence="3" type="primary">glpQ</name>
    <name evidence="3" type="ORF">K756_00085</name>
</gene>
<feature type="chain" id="PRO_5032292289" evidence="1">
    <location>
        <begin position="18"/>
        <end position="63"/>
    </location>
</feature>
<dbReference type="EMBL" id="CP005384">
    <property type="protein sequence ID" value="AGO15307.1"/>
    <property type="molecule type" value="Genomic_DNA"/>
</dbReference>
<dbReference type="Gene3D" id="3.20.20.190">
    <property type="entry name" value="Phosphatidylinositol (PI) phosphodiesterase"/>
    <property type="match status" value="1"/>
</dbReference>
<feature type="signal peptide" evidence="1">
    <location>
        <begin position="1"/>
        <end position="17"/>
    </location>
</feature>
<sequence>MKLTKFALGLVATAVLAGCSTSTSVATQSDKLIIAHRGASGYLPEHTLESKALAFGQQADYLE</sequence>
<dbReference type="PROSITE" id="PS51257">
    <property type="entry name" value="PROKAR_LIPOPROTEIN"/>
    <property type="match status" value="1"/>
</dbReference>
<name>A0A806IZS3_GLAPU</name>
<dbReference type="InterPro" id="IPR017946">
    <property type="entry name" value="PLC-like_Pdiesterase_TIM-brl"/>
</dbReference>
<keyword evidence="3" id="KW-0378">Hydrolase</keyword>
<reference evidence="3 4" key="1">
    <citation type="journal article" date="2013" name="PLoS ONE">
        <title>Complete Genome Analysis of a Haemophilus parasuis Serovar 12 Strain from China.</title>
        <authorList>
            <person name="Li Y."/>
            <person name="Kwok A.H."/>
            <person name="Jiang J."/>
            <person name="Zou Y."/>
            <person name="Zheng F."/>
            <person name="Chen P."/>
            <person name="Hou C."/>
            <person name="Leung F.C."/>
            <person name="Jiang P."/>
        </authorList>
    </citation>
    <scope>NUCLEOTIDE SEQUENCE [LARGE SCALE GENOMIC DNA]</scope>
    <source>
        <strain evidence="3 4">ZJ0906</strain>
    </source>
</reference>
<dbReference type="KEGG" id="hpaz:K756_00085"/>
<dbReference type="EC" id="3.1.4.46" evidence="3"/>
<evidence type="ECO:0000313" key="4">
    <source>
        <dbReference type="Proteomes" id="UP000014672"/>
    </source>
</evidence>
<evidence type="ECO:0000256" key="1">
    <source>
        <dbReference type="SAM" id="SignalP"/>
    </source>
</evidence>
<dbReference type="InterPro" id="IPR030395">
    <property type="entry name" value="GP_PDE_dom"/>
</dbReference>
<dbReference type="GO" id="GO:0006629">
    <property type="term" value="P:lipid metabolic process"/>
    <property type="evidence" value="ECO:0007669"/>
    <property type="project" value="InterPro"/>
</dbReference>
<keyword evidence="1" id="KW-0732">Signal</keyword>
<evidence type="ECO:0000259" key="2">
    <source>
        <dbReference type="PROSITE" id="PS51704"/>
    </source>
</evidence>
<evidence type="ECO:0000313" key="3">
    <source>
        <dbReference type="EMBL" id="AGO15307.1"/>
    </source>
</evidence>
<dbReference type="PROSITE" id="PS51704">
    <property type="entry name" value="GP_PDE"/>
    <property type="match status" value="1"/>
</dbReference>
<dbReference type="Pfam" id="PF03009">
    <property type="entry name" value="GDPD"/>
    <property type="match status" value="1"/>
</dbReference>
<protein>
    <submittedName>
        <fullName evidence="3">Glycerophosphodiester phosphodiesterase</fullName>
        <ecNumber evidence="3">3.1.4.46</ecNumber>
    </submittedName>
</protein>
<dbReference type="Proteomes" id="UP000014672">
    <property type="component" value="Chromosome"/>
</dbReference>
<dbReference type="AlphaFoldDB" id="A0A806IZS3"/>
<accession>A0A806IZS3</accession>
<organism evidence="3 4">
    <name type="scientific">Glaesserella parasuis ZJ0906</name>
    <dbReference type="NCBI Taxonomy" id="1322346"/>
    <lineage>
        <taxon>Bacteria</taxon>
        <taxon>Pseudomonadati</taxon>
        <taxon>Pseudomonadota</taxon>
        <taxon>Gammaproteobacteria</taxon>
        <taxon>Pasteurellales</taxon>
        <taxon>Pasteurellaceae</taxon>
        <taxon>Glaesserella</taxon>
    </lineage>
</organism>
<feature type="domain" description="GP-PDE" evidence="2">
    <location>
        <begin position="31"/>
        <end position="63"/>
    </location>
</feature>
<proteinExistence type="predicted"/>